<accession>A0ABR2WM59</accession>
<evidence type="ECO:0000313" key="2">
    <source>
        <dbReference type="Proteomes" id="UP001479436"/>
    </source>
</evidence>
<name>A0ABR2WM59_9FUNG</name>
<dbReference type="Proteomes" id="UP001479436">
    <property type="component" value="Unassembled WGS sequence"/>
</dbReference>
<reference evidence="1 2" key="1">
    <citation type="submission" date="2023-04" db="EMBL/GenBank/DDBJ databases">
        <title>Genome of Basidiobolus ranarum AG-B5.</title>
        <authorList>
            <person name="Stajich J.E."/>
            <person name="Carter-House D."/>
            <person name="Gryganskyi A."/>
        </authorList>
    </citation>
    <scope>NUCLEOTIDE SEQUENCE [LARGE SCALE GENOMIC DNA]</scope>
    <source>
        <strain evidence="1 2">AG-B5</strain>
    </source>
</reference>
<keyword evidence="2" id="KW-1185">Reference proteome</keyword>
<proteinExistence type="predicted"/>
<dbReference type="EMBL" id="JASJQH010000901">
    <property type="protein sequence ID" value="KAK9762592.1"/>
    <property type="molecule type" value="Genomic_DNA"/>
</dbReference>
<organism evidence="1 2">
    <name type="scientific">Basidiobolus ranarum</name>
    <dbReference type="NCBI Taxonomy" id="34480"/>
    <lineage>
        <taxon>Eukaryota</taxon>
        <taxon>Fungi</taxon>
        <taxon>Fungi incertae sedis</taxon>
        <taxon>Zoopagomycota</taxon>
        <taxon>Entomophthoromycotina</taxon>
        <taxon>Basidiobolomycetes</taxon>
        <taxon>Basidiobolales</taxon>
        <taxon>Basidiobolaceae</taxon>
        <taxon>Basidiobolus</taxon>
    </lineage>
</organism>
<sequence>MVHSKQVTGHIDTSASLKCLKETERGDKEVHSGRLNFAGDFSAKDVEEVFDTWQSEKNSEIERLEQRLPEGSEVNDIWHTPEEDGLEVLHILYSPEFPIDLTSDLTEDRSHVHEKWYEEFERLNFGIEIQEVQHISDIDSLQEETYDDWNKEFDSNRHASYKASDSKTDRLVEETEISRSSFEPIPLPCMPARDSNMDGQEVVDFLKHSLYSDELTEDFLDIGGLTSVRQSKYQSLSEATQRKSTSEILQYLATESYADEIYGSYDFAGVNAKINTISSLDPESVPNQYESALQRLKMLKRHLMLKN</sequence>
<protein>
    <submittedName>
        <fullName evidence="1">Uncharacterized protein</fullName>
    </submittedName>
</protein>
<evidence type="ECO:0000313" key="1">
    <source>
        <dbReference type="EMBL" id="KAK9762592.1"/>
    </source>
</evidence>
<comment type="caution">
    <text evidence="1">The sequence shown here is derived from an EMBL/GenBank/DDBJ whole genome shotgun (WGS) entry which is preliminary data.</text>
</comment>
<gene>
    <name evidence="1" type="ORF">K7432_011527</name>
</gene>